<dbReference type="CDD" id="cd06142">
    <property type="entry name" value="RNaseD_exo"/>
    <property type="match status" value="1"/>
</dbReference>
<feature type="domain" description="3'-5' exonuclease" evidence="1">
    <location>
        <begin position="8"/>
        <end position="180"/>
    </location>
</feature>
<comment type="caution">
    <text evidence="2">The sequence shown here is derived from an EMBL/GenBank/DDBJ whole genome shotgun (WGS) entry which is preliminary data.</text>
</comment>
<evidence type="ECO:0000259" key="1">
    <source>
        <dbReference type="SMART" id="SM00474"/>
    </source>
</evidence>
<proteinExistence type="predicted"/>
<reference evidence="2 3" key="1">
    <citation type="submission" date="2018-02" db="EMBL/GenBank/DDBJ databases">
        <title>Novel Leptospira species isolated from soil and water in Japan.</title>
        <authorList>
            <person name="Nakao R."/>
            <person name="Masuzawa T."/>
        </authorList>
    </citation>
    <scope>NUCLEOTIDE SEQUENCE [LARGE SCALE GENOMIC DNA]</scope>
    <source>
        <strain evidence="2 3">YH101</strain>
    </source>
</reference>
<dbReference type="GO" id="GO:0008408">
    <property type="term" value="F:3'-5' exonuclease activity"/>
    <property type="evidence" value="ECO:0007669"/>
    <property type="project" value="InterPro"/>
</dbReference>
<dbReference type="InterPro" id="IPR036397">
    <property type="entry name" value="RNaseH_sf"/>
</dbReference>
<gene>
    <name evidence="2" type="ORF">LPTSP4_21110</name>
</gene>
<dbReference type="GO" id="GO:0003676">
    <property type="term" value="F:nucleic acid binding"/>
    <property type="evidence" value="ECO:0007669"/>
    <property type="project" value="InterPro"/>
</dbReference>
<dbReference type="Pfam" id="PF01612">
    <property type="entry name" value="DNA_pol_A_exo1"/>
    <property type="match status" value="1"/>
</dbReference>
<dbReference type="SUPFAM" id="SSF53098">
    <property type="entry name" value="Ribonuclease H-like"/>
    <property type="match status" value="1"/>
</dbReference>
<protein>
    <submittedName>
        <fullName evidence="2">Ribonuclease D-like</fullName>
    </submittedName>
</protein>
<evidence type="ECO:0000313" key="3">
    <source>
        <dbReference type="Proteomes" id="UP000245133"/>
    </source>
</evidence>
<dbReference type="GO" id="GO:0006139">
    <property type="term" value="P:nucleobase-containing compound metabolic process"/>
    <property type="evidence" value="ECO:0007669"/>
    <property type="project" value="InterPro"/>
</dbReference>
<dbReference type="SMART" id="SM00474">
    <property type="entry name" value="35EXOc"/>
    <property type="match status" value="1"/>
</dbReference>
<keyword evidence="3" id="KW-1185">Reference proteome</keyword>
<dbReference type="RefSeq" id="WP_108976496.1">
    <property type="nucleotide sequence ID" value="NZ_BFBB01000005.1"/>
</dbReference>
<dbReference type="PANTHER" id="PTHR47649:SF1">
    <property type="entry name" value="RIBONUCLEASE D"/>
    <property type="match status" value="1"/>
</dbReference>
<dbReference type="PANTHER" id="PTHR47649">
    <property type="entry name" value="RIBONUCLEASE D"/>
    <property type="match status" value="1"/>
</dbReference>
<organism evidence="2 3">
    <name type="scientific">Leptospira ryugenii</name>
    <dbReference type="NCBI Taxonomy" id="1917863"/>
    <lineage>
        <taxon>Bacteria</taxon>
        <taxon>Pseudomonadati</taxon>
        <taxon>Spirochaetota</taxon>
        <taxon>Spirochaetia</taxon>
        <taxon>Leptospirales</taxon>
        <taxon>Leptospiraceae</taxon>
        <taxon>Leptospira</taxon>
    </lineage>
</organism>
<dbReference type="InterPro" id="IPR002562">
    <property type="entry name" value="3'-5'_exonuclease_dom"/>
</dbReference>
<name>A0A2P2E127_9LEPT</name>
<dbReference type="AlphaFoldDB" id="A0A2P2E127"/>
<dbReference type="InterPro" id="IPR051086">
    <property type="entry name" value="RNase_D-like"/>
</dbReference>
<dbReference type="Proteomes" id="UP000245133">
    <property type="component" value="Unassembled WGS sequence"/>
</dbReference>
<dbReference type="OrthoDB" id="4224322at2"/>
<dbReference type="EMBL" id="BFBB01000005">
    <property type="protein sequence ID" value="GBF50585.1"/>
    <property type="molecule type" value="Genomic_DNA"/>
</dbReference>
<evidence type="ECO:0000313" key="2">
    <source>
        <dbReference type="EMBL" id="GBF50585.1"/>
    </source>
</evidence>
<dbReference type="Gene3D" id="3.30.420.10">
    <property type="entry name" value="Ribonuclease H-like superfamily/Ribonuclease H"/>
    <property type="match status" value="1"/>
</dbReference>
<accession>A0A2P2E127</accession>
<sequence length="212" mass="24788">MTQKRSSIKPIVHQGDLSDEFFEAYKKDDRLAVDCEMMGLNPRRDRLCVVQICDSKNRIALVQILPGQKDAPKLQKLFESPEILKIFHFARMDMTFLKARLGIQLKHVFCTKIASKLARTYTDKHGLKELIREFFDETIDKKNQSSDWGKKILSKDQIDYAGADVRYLISLEQILTEMMIRENRFTLAEKCFAFLETQVDLDLLEVHNLFEH</sequence>
<dbReference type="InterPro" id="IPR012337">
    <property type="entry name" value="RNaseH-like_sf"/>
</dbReference>